<evidence type="ECO:0000256" key="3">
    <source>
        <dbReference type="ARBA" id="ARBA00022475"/>
    </source>
</evidence>
<evidence type="ECO:0000259" key="13">
    <source>
        <dbReference type="Pfam" id="PF02355"/>
    </source>
</evidence>
<comment type="similarity">
    <text evidence="12">Belongs to the SecD/SecF family. SecF subfamily.</text>
</comment>
<evidence type="ECO:0000256" key="11">
    <source>
        <dbReference type="ARBA" id="ARBA00061053"/>
    </source>
</evidence>
<evidence type="ECO:0000256" key="12">
    <source>
        <dbReference type="HAMAP-Rule" id="MF_01464"/>
    </source>
</evidence>
<dbReference type="SUPFAM" id="SSF82866">
    <property type="entry name" value="Multidrug efflux transporter AcrB transmembrane domain"/>
    <property type="match status" value="1"/>
</dbReference>
<evidence type="ECO:0000256" key="4">
    <source>
        <dbReference type="ARBA" id="ARBA00022692"/>
    </source>
</evidence>
<feature type="transmembrane region" description="Helical" evidence="12">
    <location>
        <begin position="12"/>
        <end position="30"/>
    </location>
</feature>
<keyword evidence="7 12" id="KW-0811">Translocation</keyword>
<dbReference type="OrthoDB" id="9805019at2"/>
<evidence type="ECO:0000256" key="2">
    <source>
        <dbReference type="ARBA" id="ARBA00022448"/>
    </source>
</evidence>
<dbReference type="RefSeq" id="WP_135403023.1">
    <property type="nucleotide sequence ID" value="NZ_SRME01000004.1"/>
</dbReference>
<dbReference type="InterPro" id="IPR048634">
    <property type="entry name" value="SecD_SecF_C"/>
</dbReference>
<keyword evidence="8 12" id="KW-0472">Membrane</keyword>
<keyword evidence="5 12" id="KW-0653">Protein transport</keyword>
<dbReference type="GO" id="GO:0043952">
    <property type="term" value="P:protein transport by the Sec complex"/>
    <property type="evidence" value="ECO:0007669"/>
    <property type="project" value="UniProtKB-UniRule"/>
</dbReference>
<dbReference type="InterPro" id="IPR055344">
    <property type="entry name" value="SecD_SecF_C_bact"/>
</dbReference>
<keyword evidence="4 12" id="KW-0812">Transmembrane</keyword>
<dbReference type="Proteomes" id="UP000297288">
    <property type="component" value="Unassembled WGS sequence"/>
</dbReference>
<evidence type="ECO:0000256" key="5">
    <source>
        <dbReference type="ARBA" id="ARBA00022927"/>
    </source>
</evidence>
<accession>A0A4Z0W2Y4</accession>
<evidence type="ECO:0000256" key="10">
    <source>
        <dbReference type="ARBA" id="ARBA00060856"/>
    </source>
</evidence>
<dbReference type="GO" id="GO:0015450">
    <property type="term" value="F:protein-transporting ATPase activity"/>
    <property type="evidence" value="ECO:0007669"/>
    <property type="project" value="InterPro"/>
</dbReference>
<dbReference type="PANTHER" id="PTHR30081:SF8">
    <property type="entry name" value="PROTEIN TRANSLOCASE SUBUNIT SECF"/>
    <property type="match status" value="1"/>
</dbReference>
<keyword evidence="3 12" id="KW-1003">Cell membrane</keyword>
<evidence type="ECO:0000256" key="6">
    <source>
        <dbReference type="ARBA" id="ARBA00022989"/>
    </source>
</evidence>
<dbReference type="NCBIfam" id="TIGR00966">
    <property type="entry name" value="transloc_SecF"/>
    <property type="match status" value="1"/>
</dbReference>
<feature type="domain" description="Protein export membrane protein SecD/SecF C-terminal" evidence="13">
    <location>
        <begin position="116"/>
        <end position="293"/>
    </location>
</feature>
<dbReference type="PRINTS" id="PR01755">
    <property type="entry name" value="SECFTRNLCASE"/>
</dbReference>
<reference evidence="14 15" key="1">
    <citation type="submission" date="2019-04" db="EMBL/GenBank/DDBJ databases">
        <title>Draft genome sequence data and analysis of a Fermenting Bacterium, Geotoga petraea strain HO-Geo1, isolated from heavy-oil petroleum reservoir in Russia.</title>
        <authorList>
            <person name="Grouzdev D.S."/>
            <person name="Semenova E.M."/>
            <person name="Sokolova D.S."/>
            <person name="Tourova T.P."/>
            <person name="Poltaraus A.B."/>
            <person name="Nazina T.N."/>
        </authorList>
    </citation>
    <scope>NUCLEOTIDE SEQUENCE [LARGE SCALE GENOMIC DNA]</scope>
    <source>
        <strain evidence="14 15">HO-Geo1</strain>
    </source>
</reference>
<evidence type="ECO:0000256" key="9">
    <source>
        <dbReference type="ARBA" id="ARBA00059018"/>
    </source>
</evidence>
<dbReference type="InterPro" id="IPR022646">
    <property type="entry name" value="SecD/SecF_CS"/>
</dbReference>
<comment type="similarity">
    <text evidence="11">In the N-terminal section; belongs to the SecD/SecF family. SecD subfamily.</text>
</comment>
<comment type="subunit">
    <text evidence="12">Forms a complex with SecD. Part of the essential Sec protein translocation apparatus which comprises SecA, SecYEG and auxiliary proteins SecDF. Other proteins may also be involved.</text>
</comment>
<feature type="transmembrane region" description="Helical" evidence="12">
    <location>
        <begin position="246"/>
        <end position="264"/>
    </location>
</feature>
<evidence type="ECO:0000256" key="8">
    <source>
        <dbReference type="ARBA" id="ARBA00023136"/>
    </source>
</evidence>
<dbReference type="AlphaFoldDB" id="A0A4Z0W2Y4"/>
<feature type="transmembrane region" description="Helical" evidence="12">
    <location>
        <begin position="163"/>
        <end position="184"/>
    </location>
</feature>
<dbReference type="GO" id="GO:0006605">
    <property type="term" value="P:protein targeting"/>
    <property type="evidence" value="ECO:0007669"/>
    <property type="project" value="UniProtKB-UniRule"/>
</dbReference>
<gene>
    <name evidence="12 14" type="primary">secF</name>
    <name evidence="14" type="ORF">E4650_07400</name>
</gene>
<comment type="similarity">
    <text evidence="10">In the C-terminal section; belongs to the SecD/SecF family. SecF subfamily.</text>
</comment>
<dbReference type="Pfam" id="PF02355">
    <property type="entry name" value="SecD_SecF_C"/>
    <property type="match status" value="1"/>
</dbReference>
<sequence length="299" mass="33220">MTHLDFVGKRKGFIILSAILIIAAIILSFTKSFDFGIEFTGGTEITASIEEEKTIDELRTILSEIDQDYSTAKIVELNPIEGQEDRYFFALTINRSFENVEQKESFESQLRSKLGENNLEILQLNDVSGYAADQIKSFAWYAVSIVLVLLLAYITLRFKFAFGLGALLALAHDIIIVLGFYSLFGIEINVTALAALLTLAGYSLNDTIVVYDRIRENLKAMRGKPIENIVNQSLNDVIVRSINTSLTTFIIVFLMLIIGGRAIAPFAFGLTIGVIVGTYSSLYIASPLVIGMLKRQNNY</sequence>
<dbReference type="GO" id="GO:0065002">
    <property type="term" value="P:intracellular protein transmembrane transport"/>
    <property type="evidence" value="ECO:0007669"/>
    <property type="project" value="UniProtKB-UniRule"/>
</dbReference>
<dbReference type="FunFam" id="1.20.1640.10:FF:000024">
    <property type="entry name" value="Multifunctional fusion protein"/>
    <property type="match status" value="1"/>
</dbReference>
<evidence type="ECO:0000256" key="1">
    <source>
        <dbReference type="ARBA" id="ARBA00004651"/>
    </source>
</evidence>
<evidence type="ECO:0000313" key="14">
    <source>
        <dbReference type="EMBL" id="TGG87563.1"/>
    </source>
</evidence>
<dbReference type="InterPro" id="IPR022813">
    <property type="entry name" value="SecD/SecF_arch_bac"/>
</dbReference>
<keyword evidence="6 12" id="KW-1133">Transmembrane helix</keyword>
<dbReference type="Pfam" id="PF07549">
    <property type="entry name" value="Sec_GG"/>
    <property type="match status" value="1"/>
</dbReference>
<comment type="function">
    <text evidence="9 12">Part of the Sec protein translocase complex. Interacts with the SecYEG preprotein conducting channel. SecDF uses the proton motive force (PMF) to complete protein translocation after the ATP-dependent function of SecA.</text>
</comment>
<dbReference type="InterPro" id="IPR022645">
    <property type="entry name" value="SecD/SecF_bac"/>
</dbReference>
<feature type="transmembrane region" description="Helical" evidence="12">
    <location>
        <begin position="138"/>
        <end position="156"/>
    </location>
</feature>
<dbReference type="HAMAP" id="MF_01464_B">
    <property type="entry name" value="SecF_B"/>
    <property type="match status" value="1"/>
</dbReference>
<dbReference type="EMBL" id="SRME01000004">
    <property type="protein sequence ID" value="TGG87563.1"/>
    <property type="molecule type" value="Genomic_DNA"/>
</dbReference>
<name>A0A4Z0W2Y4_9BACT</name>
<feature type="transmembrane region" description="Helical" evidence="12">
    <location>
        <begin position="190"/>
        <end position="211"/>
    </location>
</feature>
<comment type="caution">
    <text evidence="14">The sequence shown here is derived from an EMBL/GenBank/DDBJ whole genome shotgun (WGS) entry which is preliminary data.</text>
</comment>
<dbReference type="PANTHER" id="PTHR30081">
    <property type="entry name" value="PROTEIN-EXPORT MEMBRANE PROTEIN SEC"/>
    <property type="match status" value="1"/>
</dbReference>
<dbReference type="Gene3D" id="1.20.1640.10">
    <property type="entry name" value="Multidrug efflux transporter AcrB transmembrane domain"/>
    <property type="match status" value="1"/>
</dbReference>
<evidence type="ECO:0000256" key="7">
    <source>
        <dbReference type="ARBA" id="ARBA00023010"/>
    </source>
</evidence>
<keyword evidence="2 12" id="KW-0813">Transport</keyword>
<protein>
    <recommendedName>
        <fullName evidence="12">Protein-export membrane protein SecF</fullName>
    </recommendedName>
</protein>
<organism evidence="14 15">
    <name type="scientific">Geotoga petraea</name>
    <dbReference type="NCBI Taxonomy" id="28234"/>
    <lineage>
        <taxon>Bacteria</taxon>
        <taxon>Thermotogati</taxon>
        <taxon>Thermotogota</taxon>
        <taxon>Thermotogae</taxon>
        <taxon>Petrotogales</taxon>
        <taxon>Petrotogaceae</taxon>
        <taxon>Geotoga</taxon>
    </lineage>
</organism>
<comment type="subcellular location">
    <subcellularLocation>
        <location evidence="1 12">Cell membrane</location>
        <topology evidence="1 12">Multi-pass membrane protein</topology>
    </subcellularLocation>
</comment>
<dbReference type="InterPro" id="IPR005665">
    <property type="entry name" value="SecF_bac"/>
</dbReference>
<feature type="transmembrane region" description="Helical" evidence="12">
    <location>
        <begin position="270"/>
        <end position="293"/>
    </location>
</feature>
<proteinExistence type="inferred from homology"/>
<evidence type="ECO:0000313" key="15">
    <source>
        <dbReference type="Proteomes" id="UP000297288"/>
    </source>
</evidence>
<dbReference type="NCBIfam" id="TIGR00916">
    <property type="entry name" value="2A0604s01"/>
    <property type="match status" value="1"/>
</dbReference>
<dbReference type="GO" id="GO:0005886">
    <property type="term" value="C:plasma membrane"/>
    <property type="evidence" value="ECO:0007669"/>
    <property type="project" value="UniProtKB-SubCell"/>
</dbReference>